<accession>A0A9D2TQA0</accession>
<comment type="caution">
    <text evidence="1">The sequence shown here is derived from an EMBL/GenBank/DDBJ whole genome shotgun (WGS) entry which is preliminary data.</text>
</comment>
<dbReference type="EMBL" id="DWVS01000028">
    <property type="protein sequence ID" value="HJC86621.1"/>
    <property type="molecule type" value="Genomic_DNA"/>
</dbReference>
<dbReference type="Proteomes" id="UP000823922">
    <property type="component" value="Unassembled WGS sequence"/>
</dbReference>
<sequence>MQEELRTFLDQYVGCIRKNAEEMMDKAMPEADEELFSLYEKTGNRLRYEEVYFTRRKYLAVFGCLAILDGAETYVKKLVEVLKGICAEECWALPAHVHRDVDPDWRVCVDLFASETAQALAEIISLAGDVLPEDVRQEVRENIFRRVMNPFLESEPPYLPWEGADHNWNAVCGGNVGCIGMYLMKDEPERLNALLERLQRSLTHYIGGFAEDGTCMEGLDYFSYGFAYYVGFAEMLYRYTNGKTDLLAQEKCHKIALFQQKCYFPSGRTLSFSDGNSRDSYRMGLSCYLAMRYPDMVLPPVSVARGFEGDSCFRFLCNLRDVLWTRDYLKEEEKKQAAESVPGESYAAKGKESAKTDENKVMVLTAAQWNIAHGKSGGGMACKGGNNGEPHNHNDVGSFLYMLGDEMLLTDLGAGEYTKQYFGPERYQILCNSSFGHSVPILDGEGQKAGAEYGCSSFSADGRGGCEIHFAHAYGDSRVKELVRSFSYDPETEVLEIADELEAEGDVPLWENLVTQCRPEIRNGQVWIVGEKYACRVETQDLAGGFLVEEKKNSSHKGVLESVYCISWEVPARNGNTEVRKCRFRVVPAEK</sequence>
<name>A0A9D2TQA0_9FIRM</name>
<dbReference type="Gene3D" id="1.50.10.100">
    <property type="entry name" value="Chondroitin AC/alginate lyase"/>
    <property type="match status" value="1"/>
</dbReference>
<evidence type="ECO:0000313" key="2">
    <source>
        <dbReference type="Proteomes" id="UP000823922"/>
    </source>
</evidence>
<reference evidence="1" key="2">
    <citation type="submission" date="2021-04" db="EMBL/GenBank/DDBJ databases">
        <authorList>
            <person name="Gilroy R."/>
        </authorList>
    </citation>
    <scope>NUCLEOTIDE SEQUENCE</scope>
    <source>
        <strain evidence="1">ChiBcec1-1630</strain>
    </source>
</reference>
<proteinExistence type="predicted"/>
<dbReference type="Gene3D" id="2.70.98.70">
    <property type="match status" value="1"/>
</dbReference>
<dbReference type="AlphaFoldDB" id="A0A9D2TQA0"/>
<reference evidence="1" key="1">
    <citation type="journal article" date="2021" name="PeerJ">
        <title>Extensive microbial diversity within the chicken gut microbiome revealed by metagenomics and culture.</title>
        <authorList>
            <person name="Gilroy R."/>
            <person name="Ravi A."/>
            <person name="Getino M."/>
            <person name="Pursley I."/>
            <person name="Horton D.L."/>
            <person name="Alikhan N.F."/>
            <person name="Baker D."/>
            <person name="Gharbi K."/>
            <person name="Hall N."/>
            <person name="Watson M."/>
            <person name="Adriaenssens E.M."/>
            <person name="Foster-Nyarko E."/>
            <person name="Jarju S."/>
            <person name="Secka A."/>
            <person name="Antonio M."/>
            <person name="Oren A."/>
            <person name="Chaudhuri R.R."/>
            <person name="La Ragione R."/>
            <person name="Hildebrand F."/>
            <person name="Pallen M.J."/>
        </authorList>
    </citation>
    <scope>NUCLEOTIDE SEQUENCE</scope>
    <source>
        <strain evidence="1">ChiBcec1-1630</strain>
    </source>
</reference>
<protein>
    <submittedName>
        <fullName evidence="1">Heparinase II/III-family protein</fullName>
    </submittedName>
</protein>
<dbReference type="InterPro" id="IPR008929">
    <property type="entry name" value="Chondroitin_lyas"/>
</dbReference>
<gene>
    <name evidence="1" type="ORF">H9926_01205</name>
</gene>
<dbReference type="SUPFAM" id="SSF48230">
    <property type="entry name" value="Chondroitin AC/alginate lyase"/>
    <property type="match status" value="1"/>
</dbReference>
<organism evidence="1 2">
    <name type="scientific">Candidatus Eisenbergiella intestinigallinarum</name>
    <dbReference type="NCBI Taxonomy" id="2838549"/>
    <lineage>
        <taxon>Bacteria</taxon>
        <taxon>Bacillati</taxon>
        <taxon>Bacillota</taxon>
        <taxon>Clostridia</taxon>
        <taxon>Lachnospirales</taxon>
        <taxon>Lachnospiraceae</taxon>
        <taxon>Eisenbergiella</taxon>
    </lineage>
</organism>
<evidence type="ECO:0000313" key="1">
    <source>
        <dbReference type="EMBL" id="HJC86621.1"/>
    </source>
</evidence>